<dbReference type="InterPro" id="IPR003314">
    <property type="entry name" value="Mu-type_HTH"/>
</dbReference>
<dbReference type="Proteomes" id="UP001596461">
    <property type="component" value="Unassembled WGS sequence"/>
</dbReference>
<name>A0ABD5WFL3_9EURY</name>
<gene>
    <name evidence="2" type="ORF">ACFQL9_12845</name>
</gene>
<evidence type="ECO:0000313" key="3">
    <source>
        <dbReference type="Proteomes" id="UP001596461"/>
    </source>
</evidence>
<protein>
    <recommendedName>
        <fullName evidence="1">HTH Mu-type domain-containing protein</fullName>
    </recommendedName>
</protein>
<dbReference type="GeneID" id="81124335"/>
<proteinExistence type="predicted"/>
<organism evidence="2 3">
    <name type="scientific">Halobaculum lipolyticum</name>
    <dbReference type="NCBI Taxonomy" id="3032001"/>
    <lineage>
        <taxon>Archaea</taxon>
        <taxon>Methanobacteriati</taxon>
        <taxon>Methanobacteriota</taxon>
        <taxon>Stenosarchaea group</taxon>
        <taxon>Halobacteria</taxon>
        <taxon>Halobacteriales</taxon>
        <taxon>Haloferacaceae</taxon>
        <taxon>Halobaculum</taxon>
    </lineage>
</organism>
<keyword evidence="3" id="KW-1185">Reference proteome</keyword>
<sequence length="438" mass="45908">MPEHTRRRLLAATGTAAAASLAGCSALPFGDDPTVSGGDLAAVVAEPAPSVPASLPVAMASDHLAETETAIRDDLASVPASVDAAAAPNGAIRDRLTRERDRATEALARATEAQSPWERAGRVRRARSAVGFLVGAWAAIDGDRSVAAVRRDADAVRADLAAFRRTWAYVGADPVDAVVVHDAIAGLVRGCLADLNRVLSATPSDPTAALTVAETDEHLAGARVALRDAAHLFDRLDRGDGVRDRRDTFASAAAALVEQVRTRRRDLGLADGTPTSGVPEGAVPAERALHERERDARRGARIEEFRATGAFPRAVVEAHRELALLGAVETLRARVDAGEAVDPASADDLRTIRRRAREAVATSAADGRTRPLDRLRLHDLAAAIAYYDDDLSRYDADRQVSIPGLGWELAGYVSVAAVARNVVPASDAVAAALTGSGA</sequence>
<accession>A0ABD5WFL3</accession>
<evidence type="ECO:0000259" key="1">
    <source>
        <dbReference type="PROSITE" id="PS51702"/>
    </source>
</evidence>
<dbReference type="PROSITE" id="PS51318">
    <property type="entry name" value="TAT"/>
    <property type="match status" value="1"/>
</dbReference>
<dbReference type="PROSITE" id="PS51702">
    <property type="entry name" value="HTH_MU"/>
    <property type="match status" value="1"/>
</dbReference>
<dbReference type="AlphaFoldDB" id="A0ABD5WFL3"/>
<dbReference type="InterPro" id="IPR006311">
    <property type="entry name" value="TAT_signal"/>
</dbReference>
<feature type="domain" description="HTH Mu-type" evidence="1">
    <location>
        <begin position="1"/>
        <end position="17"/>
    </location>
</feature>
<dbReference type="EMBL" id="JBHTAH010000011">
    <property type="protein sequence ID" value="MFC7070533.1"/>
    <property type="molecule type" value="Genomic_DNA"/>
</dbReference>
<dbReference type="RefSeq" id="WP_284032481.1">
    <property type="nucleotide sequence ID" value="NZ_CP126154.1"/>
</dbReference>
<evidence type="ECO:0000313" key="2">
    <source>
        <dbReference type="EMBL" id="MFC7070533.1"/>
    </source>
</evidence>
<dbReference type="PROSITE" id="PS51257">
    <property type="entry name" value="PROKAR_LIPOPROTEIN"/>
    <property type="match status" value="1"/>
</dbReference>
<comment type="caution">
    <text evidence="2">The sequence shown here is derived from an EMBL/GenBank/DDBJ whole genome shotgun (WGS) entry which is preliminary data.</text>
</comment>
<reference evidence="2 3" key="1">
    <citation type="journal article" date="2019" name="Int. J. Syst. Evol. Microbiol.">
        <title>The Global Catalogue of Microorganisms (GCM) 10K type strain sequencing project: providing services to taxonomists for standard genome sequencing and annotation.</title>
        <authorList>
            <consortium name="The Broad Institute Genomics Platform"/>
            <consortium name="The Broad Institute Genome Sequencing Center for Infectious Disease"/>
            <person name="Wu L."/>
            <person name="Ma J."/>
        </authorList>
    </citation>
    <scope>NUCLEOTIDE SEQUENCE [LARGE SCALE GENOMIC DNA]</scope>
    <source>
        <strain evidence="2 3">DT31</strain>
    </source>
</reference>